<dbReference type="SUPFAM" id="SSF88713">
    <property type="entry name" value="Glycoside hydrolase/deacetylase"/>
    <property type="match status" value="1"/>
</dbReference>
<dbReference type="InterPro" id="IPR005501">
    <property type="entry name" value="LamB/YcsF/PxpA-like"/>
</dbReference>
<accession>A0A2V4WWC6</accession>
<protein>
    <submittedName>
        <fullName evidence="1">UPF0271 protein</fullName>
    </submittedName>
</protein>
<dbReference type="OrthoDB" id="9773478at2"/>
<dbReference type="RefSeq" id="WP_110474930.1">
    <property type="nucleotide sequence ID" value="NZ_BMWQ01000002.1"/>
</dbReference>
<dbReference type="Gene3D" id="3.20.20.370">
    <property type="entry name" value="Glycoside hydrolase/deacetylase"/>
    <property type="match status" value="1"/>
</dbReference>
<dbReference type="Proteomes" id="UP000248054">
    <property type="component" value="Unassembled WGS sequence"/>
</dbReference>
<proteinExistence type="predicted"/>
<dbReference type="NCBIfam" id="NF003816">
    <property type="entry name" value="PRK05406.1-5"/>
    <property type="match status" value="1"/>
</dbReference>
<dbReference type="NCBIfam" id="NF003814">
    <property type="entry name" value="PRK05406.1-3"/>
    <property type="match status" value="1"/>
</dbReference>
<comment type="caution">
    <text evidence="1">The sequence shown here is derived from an EMBL/GenBank/DDBJ whole genome shotgun (WGS) entry which is preliminary data.</text>
</comment>
<dbReference type="PANTHER" id="PTHR30292:SF0">
    <property type="entry name" value="5-OXOPROLINASE SUBUNIT A"/>
    <property type="match status" value="1"/>
</dbReference>
<sequence>MNEFVSVDINADVGEGIGNEPELMPFLTSCSIACGGHAGDLQTMTNVVQLAKSHKVKIGAHPSFPDLENFGREIMEMSAADLYTSIKHQIRLLQTVLHNEHAQLHHIKPHGALYNLANRDEKTARVIVEVIKSIASPIKLYAPYNSVVANLAANEGVTVKFEAFADRNYNEDLTLVSRANKNAVLESEKEILNHVLNMVKHQKVRTVNGTQVAIKASTFCVHSDTKNALNILRHLTSGLHENHIKIQ</sequence>
<organism evidence="1 2">
    <name type="scientific">Winogradskyella epiphytica</name>
    <dbReference type="NCBI Taxonomy" id="262005"/>
    <lineage>
        <taxon>Bacteria</taxon>
        <taxon>Pseudomonadati</taxon>
        <taxon>Bacteroidota</taxon>
        <taxon>Flavobacteriia</taxon>
        <taxon>Flavobacteriales</taxon>
        <taxon>Flavobacteriaceae</taxon>
        <taxon>Winogradskyella</taxon>
    </lineage>
</organism>
<dbReference type="CDD" id="cd10801">
    <property type="entry name" value="LamB_YcsF_like_1"/>
    <property type="match status" value="1"/>
</dbReference>
<dbReference type="AlphaFoldDB" id="A0A2V4WWC6"/>
<dbReference type="PANTHER" id="PTHR30292">
    <property type="entry name" value="UNCHARACTERIZED PROTEIN YBGL-RELATED"/>
    <property type="match status" value="1"/>
</dbReference>
<gene>
    <name evidence="1" type="ORF">DFQ11_102104</name>
</gene>
<evidence type="ECO:0000313" key="1">
    <source>
        <dbReference type="EMBL" id="PYE81530.1"/>
    </source>
</evidence>
<reference evidence="1 2" key="1">
    <citation type="submission" date="2018-06" db="EMBL/GenBank/DDBJ databases">
        <title>Genomic Encyclopedia of Type Strains, Phase III (KMG-III): the genomes of soil and plant-associated and newly described type strains.</title>
        <authorList>
            <person name="Whitman W."/>
        </authorList>
    </citation>
    <scope>NUCLEOTIDE SEQUENCE [LARGE SCALE GENOMIC DNA]</scope>
    <source>
        <strain evidence="1 2">CECT 7945</strain>
    </source>
</reference>
<dbReference type="GO" id="GO:0005975">
    <property type="term" value="P:carbohydrate metabolic process"/>
    <property type="evidence" value="ECO:0007669"/>
    <property type="project" value="InterPro"/>
</dbReference>
<evidence type="ECO:0000313" key="2">
    <source>
        <dbReference type="Proteomes" id="UP000248054"/>
    </source>
</evidence>
<keyword evidence="2" id="KW-1185">Reference proteome</keyword>
<dbReference type="Pfam" id="PF03746">
    <property type="entry name" value="LamB_YcsF"/>
    <property type="match status" value="1"/>
</dbReference>
<dbReference type="InterPro" id="IPR011330">
    <property type="entry name" value="Glyco_hydro/deAcase_b/a-brl"/>
</dbReference>
<name>A0A2V4WWC6_9FLAO</name>
<dbReference type="EMBL" id="QJTD01000002">
    <property type="protein sequence ID" value="PYE81530.1"/>
    <property type="molecule type" value="Genomic_DNA"/>
</dbReference>